<evidence type="ECO:0000313" key="4">
    <source>
        <dbReference type="Proteomes" id="UP000578686"/>
    </source>
</evidence>
<reference evidence="3 4" key="1">
    <citation type="submission" date="2020-03" db="EMBL/GenBank/DDBJ databases">
        <title>Draft genome of Streptomyces sp. ventii, isolated from the Axial Seamount in the Pacific Ocean, and resequencing of the two type strains Streptomyces lonarensis strain NCL 716 and Streptomyces bohaiensis strain 11A07.</title>
        <authorList>
            <person name="Loughran R.M."/>
            <person name="Pfannmuller K.M."/>
            <person name="Wasson B.J."/>
            <person name="Deadmond M.C."/>
            <person name="Paddock B.E."/>
            <person name="Koyack M.J."/>
            <person name="Gallegos D.A."/>
            <person name="Mitchell E.A."/>
            <person name="Ushijima B."/>
            <person name="Saw J.H."/>
            <person name="Mcphail K.L."/>
            <person name="Videau P."/>
        </authorList>
    </citation>
    <scope>NUCLEOTIDE SEQUENCE [LARGE SCALE GENOMIC DNA]</scope>
    <source>
        <strain evidence="3 4">NCL716</strain>
    </source>
</reference>
<keyword evidence="1" id="KW-1133">Transmembrane helix</keyword>
<feature type="domain" description="Low molecular weight protein antigen 6 PH" evidence="2">
    <location>
        <begin position="50"/>
        <end position="121"/>
    </location>
</feature>
<proteinExistence type="predicted"/>
<accession>A0A7X6D453</accession>
<evidence type="ECO:0000256" key="1">
    <source>
        <dbReference type="SAM" id="Phobius"/>
    </source>
</evidence>
<name>A0A7X6D453_9ACTN</name>
<comment type="caution">
    <text evidence="3">The sequence shown here is derived from an EMBL/GenBank/DDBJ whole genome shotgun (WGS) entry which is preliminary data.</text>
</comment>
<dbReference type="AlphaFoldDB" id="A0A7X6D453"/>
<keyword evidence="1" id="KW-0812">Transmembrane</keyword>
<feature type="transmembrane region" description="Helical" evidence="1">
    <location>
        <begin position="29"/>
        <end position="48"/>
    </location>
</feature>
<sequence length="132" mass="14000">MSLGALAFVTLTAIGFALPSEGPVRHSIGEQAAFCLAGLLIWAVLALLSRPRVTATDQGLTVVNLTSVRRLEWAQVVRVNLRDGDSWASLDLHDGTALPVMAIQPAAGREAAVRRARALRDLVEAHGAPDRG</sequence>
<evidence type="ECO:0000259" key="2">
    <source>
        <dbReference type="Pfam" id="PF10756"/>
    </source>
</evidence>
<dbReference type="InterPro" id="IPR019692">
    <property type="entry name" value="CFP-6_PH"/>
</dbReference>
<dbReference type="Pfam" id="PF10756">
    <property type="entry name" value="bPH_6"/>
    <property type="match status" value="1"/>
</dbReference>
<dbReference type="Proteomes" id="UP000578686">
    <property type="component" value="Unassembled WGS sequence"/>
</dbReference>
<keyword evidence="1" id="KW-0472">Membrane</keyword>
<dbReference type="EMBL" id="JAAVJD010000206">
    <property type="protein sequence ID" value="NJQ07848.1"/>
    <property type="molecule type" value="Genomic_DNA"/>
</dbReference>
<gene>
    <name evidence="3" type="ORF">HCN56_20235</name>
</gene>
<organism evidence="3 4">
    <name type="scientific">Streptomyces lonarensis</name>
    <dbReference type="NCBI Taxonomy" id="700599"/>
    <lineage>
        <taxon>Bacteria</taxon>
        <taxon>Bacillati</taxon>
        <taxon>Actinomycetota</taxon>
        <taxon>Actinomycetes</taxon>
        <taxon>Kitasatosporales</taxon>
        <taxon>Streptomycetaceae</taxon>
        <taxon>Streptomyces</taxon>
    </lineage>
</organism>
<evidence type="ECO:0000313" key="3">
    <source>
        <dbReference type="EMBL" id="NJQ07848.1"/>
    </source>
</evidence>
<protein>
    <submittedName>
        <fullName evidence="3">PH domain-containing protein</fullName>
    </submittedName>
</protein>
<keyword evidence="4" id="KW-1185">Reference proteome</keyword>